<evidence type="ECO:0000313" key="1">
    <source>
        <dbReference type="EMBL" id="KAJ9084842.1"/>
    </source>
</evidence>
<dbReference type="EMBL" id="QTSX02000801">
    <property type="protein sequence ID" value="KAJ9084842.1"/>
    <property type="molecule type" value="Genomic_DNA"/>
</dbReference>
<accession>A0ACC2UEL7</accession>
<comment type="caution">
    <text evidence="1">The sequence shown here is derived from an EMBL/GenBank/DDBJ whole genome shotgun (WGS) entry which is preliminary data.</text>
</comment>
<reference evidence="1" key="1">
    <citation type="submission" date="2022-04" db="EMBL/GenBank/DDBJ databases">
        <title>Genome of the entomopathogenic fungus Entomophthora muscae.</title>
        <authorList>
            <person name="Elya C."/>
            <person name="Lovett B.R."/>
            <person name="Lee E."/>
            <person name="Macias A.M."/>
            <person name="Hajek A.E."/>
            <person name="De Bivort B.L."/>
            <person name="Kasson M.T."/>
            <person name="De Fine Licht H.H."/>
            <person name="Stajich J.E."/>
        </authorList>
    </citation>
    <scope>NUCLEOTIDE SEQUENCE</scope>
    <source>
        <strain evidence="1">Berkeley</strain>
    </source>
</reference>
<evidence type="ECO:0000313" key="2">
    <source>
        <dbReference type="Proteomes" id="UP001165960"/>
    </source>
</evidence>
<proteinExistence type="predicted"/>
<keyword evidence="2" id="KW-1185">Reference proteome</keyword>
<organism evidence="1 2">
    <name type="scientific">Entomophthora muscae</name>
    <dbReference type="NCBI Taxonomy" id="34485"/>
    <lineage>
        <taxon>Eukaryota</taxon>
        <taxon>Fungi</taxon>
        <taxon>Fungi incertae sedis</taxon>
        <taxon>Zoopagomycota</taxon>
        <taxon>Entomophthoromycotina</taxon>
        <taxon>Entomophthoromycetes</taxon>
        <taxon>Entomophthorales</taxon>
        <taxon>Entomophthoraceae</taxon>
        <taxon>Entomophthora</taxon>
    </lineage>
</organism>
<name>A0ACC2UEL7_9FUNG</name>
<dbReference type="Proteomes" id="UP001165960">
    <property type="component" value="Unassembled WGS sequence"/>
</dbReference>
<gene>
    <name evidence="1" type="primary">GLE2_5</name>
    <name evidence="1" type="ORF">DSO57_1019909</name>
</gene>
<protein>
    <submittedName>
        <fullName evidence="1">RNA export factor gle2</fullName>
    </submittedName>
</protein>
<sequence>MSWKKDFDLPVLELPGKTVTKLDFHPNKDLLAIASFDNSVRLLDVDIRNKDVNKVSEYSHAKSVLTCKWGSDGTRLASGCADGVLKVLDAGTGQTLDIGKHDGAIKAVAWASQDDQIVATGSWDKTLKYWDLRSATCIQSLPLPGKCLSMDATFPLMVVATTDRHIQIFDLNNPMQPYRETYSSLKWQTRSVCTVVDPEYGYLLGSLEGRAVLSYCEPKNIEKTFTFKCHRINDKPYAVNCVNMTPEFPHVVATAGGDGSFSFWNIKTRRQLSTHPGLPGPITAACFNSKATVYAYATGADFCELDAVRKYNGIEKVNVHFHPIVPEDAISRE</sequence>